<evidence type="ECO:0000313" key="7">
    <source>
        <dbReference type="Proteomes" id="UP000509510"/>
    </source>
</evidence>
<dbReference type="InterPro" id="IPR011701">
    <property type="entry name" value="MFS"/>
</dbReference>
<dbReference type="KEGG" id="trg:TRUGW13939_11681"/>
<dbReference type="Proteomes" id="UP000509510">
    <property type="component" value="Chromosome VI"/>
</dbReference>
<dbReference type="SUPFAM" id="SSF103473">
    <property type="entry name" value="MFS general substrate transporter"/>
    <property type="match status" value="1"/>
</dbReference>
<dbReference type="InterPro" id="IPR020846">
    <property type="entry name" value="MFS_dom"/>
</dbReference>
<feature type="transmembrane region" description="Helical" evidence="4">
    <location>
        <begin position="133"/>
        <end position="154"/>
    </location>
</feature>
<feature type="transmembrane region" description="Helical" evidence="4">
    <location>
        <begin position="37"/>
        <end position="61"/>
    </location>
</feature>
<evidence type="ECO:0000256" key="1">
    <source>
        <dbReference type="ARBA" id="ARBA00004141"/>
    </source>
</evidence>
<evidence type="ECO:0000256" key="2">
    <source>
        <dbReference type="ARBA" id="ARBA00006727"/>
    </source>
</evidence>
<dbReference type="OrthoDB" id="2213137at2759"/>
<feature type="transmembrane region" description="Helical" evidence="4">
    <location>
        <begin position="201"/>
        <end position="221"/>
    </location>
</feature>
<protein>
    <recommendedName>
        <fullName evidence="5">Major facilitator superfamily (MFS) profile domain-containing protein</fullName>
    </recommendedName>
</protein>
<keyword evidence="4" id="KW-1133">Transmembrane helix</keyword>
<feature type="transmembrane region" description="Helical" evidence="4">
    <location>
        <begin position="275"/>
        <end position="295"/>
    </location>
</feature>
<organism evidence="6 7">
    <name type="scientific">Talaromyces rugulosus</name>
    <name type="common">Penicillium rugulosum</name>
    <dbReference type="NCBI Taxonomy" id="121627"/>
    <lineage>
        <taxon>Eukaryota</taxon>
        <taxon>Fungi</taxon>
        <taxon>Dikarya</taxon>
        <taxon>Ascomycota</taxon>
        <taxon>Pezizomycotina</taxon>
        <taxon>Eurotiomycetes</taxon>
        <taxon>Eurotiomycetidae</taxon>
        <taxon>Eurotiales</taxon>
        <taxon>Trichocomaceae</taxon>
        <taxon>Talaromyces</taxon>
        <taxon>Talaromyces sect. Islandici</taxon>
    </lineage>
</organism>
<feature type="transmembrane region" description="Helical" evidence="4">
    <location>
        <begin position="108"/>
        <end position="127"/>
    </location>
</feature>
<reference evidence="7" key="1">
    <citation type="submission" date="2020-06" db="EMBL/GenBank/DDBJ databases">
        <title>A chromosome-scale genome assembly of Talaromyces rugulosus W13939.</title>
        <authorList>
            <person name="Wang B."/>
            <person name="Guo L."/>
            <person name="Ye K."/>
            <person name="Wang L."/>
        </authorList>
    </citation>
    <scope>NUCLEOTIDE SEQUENCE [LARGE SCALE GENOMIC DNA]</scope>
    <source>
        <strain evidence="7">W13939</strain>
    </source>
</reference>
<dbReference type="GO" id="GO:0016020">
    <property type="term" value="C:membrane"/>
    <property type="evidence" value="ECO:0007669"/>
    <property type="project" value="UniProtKB-SubCell"/>
</dbReference>
<feature type="transmembrane region" description="Helical" evidence="4">
    <location>
        <begin position="408"/>
        <end position="429"/>
    </location>
</feature>
<feature type="domain" description="Major facilitator superfamily (MFS) profile" evidence="5">
    <location>
        <begin position="241"/>
        <end position="440"/>
    </location>
</feature>
<dbReference type="InterPro" id="IPR036259">
    <property type="entry name" value="MFS_trans_sf"/>
</dbReference>
<dbReference type="PROSITE" id="PS50850">
    <property type="entry name" value="MFS"/>
    <property type="match status" value="1"/>
</dbReference>
<comment type="similarity">
    <text evidence="2">Belongs to the major facilitator superfamily. Monocarboxylate porter (TC 2.A.1.13) family.</text>
</comment>
<dbReference type="RefSeq" id="XP_035350679.1">
    <property type="nucleotide sequence ID" value="XM_035494786.1"/>
</dbReference>
<dbReference type="AlphaFoldDB" id="A0A7H8RE21"/>
<dbReference type="GeneID" id="55999158"/>
<dbReference type="EMBL" id="CP055903">
    <property type="protein sequence ID" value="QKX64506.1"/>
    <property type="molecule type" value="Genomic_DNA"/>
</dbReference>
<name>A0A7H8RE21_TALRU</name>
<dbReference type="GO" id="GO:0022857">
    <property type="term" value="F:transmembrane transporter activity"/>
    <property type="evidence" value="ECO:0007669"/>
    <property type="project" value="InterPro"/>
</dbReference>
<comment type="subcellular location">
    <subcellularLocation>
        <location evidence="1">Membrane</location>
        <topology evidence="1">Multi-pass membrane protein</topology>
    </subcellularLocation>
</comment>
<keyword evidence="4" id="KW-0472">Membrane</keyword>
<evidence type="ECO:0000313" key="6">
    <source>
        <dbReference type="EMBL" id="QKX64506.1"/>
    </source>
</evidence>
<keyword evidence="7" id="KW-1185">Reference proteome</keyword>
<evidence type="ECO:0000259" key="5">
    <source>
        <dbReference type="PROSITE" id="PS50850"/>
    </source>
</evidence>
<evidence type="ECO:0000256" key="3">
    <source>
        <dbReference type="SAM" id="MobiDB-lite"/>
    </source>
</evidence>
<feature type="transmembrane region" description="Helical" evidence="4">
    <location>
        <begin position="242"/>
        <end position="263"/>
    </location>
</feature>
<proteinExistence type="inferred from homology"/>
<accession>A0A7H8RE21</accession>
<dbReference type="Pfam" id="PF07690">
    <property type="entry name" value="MFS_1"/>
    <property type="match status" value="1"/>
</dbReference>
<keyword evidence="4" id="KW-0812">Transmembrane</keyword>
<gene>
    <name evidence="6" type="ORF">TRUGW13939_11681</name>
</gene>
<sequence length="440" mass="47892">MEAETREMQNLRPVDSPPADDASQTPQLPPVDGGKDAWLFLAACFIIEALVWGFTFSFGIFQDYYSSHEPFKGSGNIAIIGTCAMGVSYILAPLAFALLIAVPRFRRWATPVGFAIMCLSLALSSFSTSITHLILSQGIAYGIGANIGYAPTIIFMNEWFVKKKGLAFGTMWAGTGLSGVILPIVLQWLLNSYGFKTTLRIYALVLAFLSAPLLYFVKPRLPISQSSRFRPFDLRFLKSSTFLVYQACNVIQALGFFLPTIYLPSYARSLGASNLTSSLTVILFNLASVFGCIIMGHMTDRYDATTCSLISLVGSALSVFFIWGFSVTLTPLYVFCITYGIFAGSFTSSWPAVTNAVHRKDPLAESSIIFGFLETGRGIGNVVSGPLSEALIKGYPWMNDLKGGYGTGYGTLIIFTGVTATLSTLSIMAPPLKRLLSTYF</sequence>
<dbReference type="PANTHER" id="PTHR11360:SF287">
    <property type="entry name" value="MFS MONOCARBOXYLATE TRANSPORTER"/>
    <property type="match status" value="1"/>
</dbReference>
<dbReference type="PANTHER" id="PTHR11360">
    <property type="entry name" value="MONOCARBOXYLATE TRANSPORTER"/>
    <property type="match status" value="1"/>
</dbReference>
<feature type="region of interest" description="Disordered" evidence="3">
    <location>
        <begin position="1"/>
        <end position="27"/>
    </location>
</feature>
<dbReference type="InterPro" id="IPR050327">
    <property type="entry name" value="Proton-linked_MCT"/>
</dbReference>
<dbReference type="Gene3D" id="1.20.1250.20">
    <property type="entry name" value="MFS general substrate transporter like domains"/>
    <property type="match status" value="2"/>
</dbReference>
<evidence type="ECO:0000256" key="4">
    <source>
        <dbReference type="SAM" id="Phobius"/>
    </source>
</evidence>
<feature type="transmembrane region" description="Helical" evidence="4">
    <location>
        <begin position="77"/>
        <end position="101"/>
    </location>
</feature>
<feature type="transmembrane region" description="Helical" evidence="4">
    <location>
        <begin position="166"/>
        <end position="189"/>
    </location>
</feature>